<reference evidence="1" key="2">
    <citation type="journal article" date="2022" name="Microbiol. Resour. Announc.">
        <title>Metagenome Sequencing to Explore Phylogenomics of Terrestrial Cyanobacteria.</title>
        <authorList>
            <person name="Ward R.D."/>
            <person name="Stajich J.E."/>
            <person name="Johansen J.R."/>
            <person name="Huntemann M."/>
            <person name="Clum A."/>
            <person name="Foster B."/>
            <person name="Foster B."/>
            <person name="Roux S."/>
            <person name="Palaniappan K."/>
            <person name="Varghese N."/>
            <person name="Mukherjee S."/>
            <person name="Reddy T.B.K."/>
            <person name="Daum C."/>
            <person name="Copeland A."/>
            <person name="Chen I.A."/>
            <person name="Ivanova N.N."/>
            <person name="Kyrpides N.C."/>
            <person name="Shapiro N."/>
            <person name="Eloe-Fadrosh E.A."/>
            <person name="Pietrasiak N."/>
        </authorList>
    </citation>
    <scope>NUCLEOTIDE SEQUENCE</scope>
    <source>
        <strain evidence="1">HA4357-MV3</strain>
    </source>
</reference>
<evidence type="ECO:0000313" key="2">
    <source>
        <dbReference type="Proteomes" id="UP000813215"/>
    </source>
</evidence>
<comment type="caution">
    <text evidence="1">The sequence shown here is derived from an EMBL/GenBank/DDBJ whole genome shotgun (WGS) entry which is preliminary data.</text>
</comment>
<proteinExistence type="predicted"/>
<organism evidence="1 2">
    <name type="scientific">Pelatocladus maniniholoensis HA4357-MV3</name>
    <dbReference type="NCBI Taxonomy" id="1117104"/>
    <lineage>
        <taxon>Bacteria</taxon>
        <taxon>Bacillati</taxon>
        <taxon>Cyanobacteriota</taxon>
        <taxon>Cyanophyceae</taxon>
        <taxon>Nostocales</taxon>
        <taxon>Nostocaceae</taxon>
        <taxon>Pelatocladus</taxon>
    </lineage>
</organism>
<evidence type="ECO:0000313" key="1">
    <source>
        <dbReference type="EMBL" id="MBW4430342.1"/>
    </source>
</evidence>
<accession>A0A9E3H456</accession>
<dbReference type="EMBL" id="JAHHHW010000010">
    <property type="protein sequence ID" value="MBW4430342.1"/>
    <property type="molecule type" value="Genomic_DNA"/>
</dbReference>
<dbReference type="AlphaFoldDB" id="A0A9E3H456"/>
<gene>
    <name evidence="1" type="ORF">KME28_00855</name>
</gene>
<sequence length="133" mass="15370">MERIDFRWRYQPRNELDTQLMQYIQDNQMSSKTEMLLLALRSFWLPYALLEDCSDDKEKIRRIARSAVQALRKQAQDIVELVGLEQAPQTIQSPVVTSLPCSKTPQPNTPSLDTLRHLAGENDYDDTGLSNFL</sequence>
<reference evidence="1" key="1">
    <citation type="submission" date="2021-05" db="EMBL/GenBank/DDBJ databases">
        <authorList>
            <person name="Pietrasiak N."/>
            <person name="Ward R."/>
            <person name="Stajich J.E."/>
            <person name="Kurbessoian T."/>
        </authorList>
    </citation>
    <scope>NUCLEOTIDE SEQUENCE</scope>
    <source>
        <strain evidence="1">HA4357-MV3</strain>
    </source>
</reference>
<protein>
    <submittedName>
        <fullName evidence="1">Uncharacterized protein</fullName>
    </submittedName>
</protein>
<name>A0A9E3H456_9NOST</name>
<dbReference type="Proteomes" id="UP000813215">
    <property type="component" value="Unassembled WGS sequence"/>
</dbReference>